<accession>A0A5E4XZJ4</accession>
<dbReference type="GO" id="GO:0016787">
    <property type="term" value="F:hydrolase activity"/>
    <property type="evidence" value="ECO:0007669"/>
    <property type="project" value="UniProtKB-KW"/>
</dbReference>
<proteinExistence type="predicted"/>
<organism evidence="2 3">
    <name type="scientific">Pandoraea pneumonica</name>
    <dbReference type="NCBI Taxonomy" id="2508299"/>
    <lineage>
        <taxon>Bacteria</taxon>
        <taxon>Pseudomonadati</taxon>
        <taxon>Pseudomonadota</taxon>
        <taxon>Betaproteobacteria</taxon>
        <taxon>Burkholderiales</taxon>
        <taxon>Burkholderiaceae</taxon>
        <taxon>Pandoraea</taxon>
    </lineage>
</organism>
<evidence type="ECO:0000256" key="1">
    <source>
        <dbReference type="SAM" id="MobiDB-lite"/>
    </source>
</evidence>
<dbReference type="Pfam" id="PF13332">
    <property type="entry name" value="Fil_haemagg_2"/>
    <property type="match status" value="1"/>
</dbReference>
<name>A0A5E4XZJ4_9BURK</name>
<evidence type="ECO:0000313" key="2">
    <source>
        <dbReference type="EMBL" id="VVE41770.1"/>
    </source>
</evidence>
<protein>
    <submittedName>
        <fullName evidence="2">tRNA nuclease CdiA-2</fullName>
        <ecNumber evidence="2">3.1.-.-</ecNumber>
    </submittedName>
</protein>
<gene>
    <name evidence="2" type="primary">cdiA2_2</name>
    <name evidence="2" type="ORF">PPN31114_04191</name>
</gene>
<keyword evidence="2" id="KW-0378">Hydrolase</keyword>
<evidence type="ECO:0000313" key="3">
    <source>
        <dbReference type="Proteomes" id="UP000366945"/>
    </source>
</evidence>
<reference evidence="2 3" key="1">
    <citation type="submission" date="2019-08" db="EMBL/GenBank/DDBJ databases">
        <authorList>
            <person name="Peeters C."/>
        </authorList>
    </citation>
    <scope>NUCLEOTIDE SEQUENCE [LARGE SCALE GENOMIC DNA]</scope>
    <source>
        <strain evidence="2 3">LMG 31114</strain>
    </source>
</reference>
<dbReference type="InterPro" id="IPR025157">
    <property type="entry name" value="Hemagglutinin_rpt"/>
</dbReference>
<dbReference type="AlphaFoldDB" id="A0A5E4XZJ4"/>
<dbReference type="Proteomes" id="UP000366945">
    <property type="component" value="Unassembled WGS sequence"/>
</dbReference>
<dbReference type="EC" id="3.1.-.-" evidence="2"/>
<keyword evidence="3" id="KW-1185">Reference proteome</keyword>
<dbReference type="GeneID" id="300406181"/>
<dbReference type="RefSeq" id="WP_174988292.1">
    <property type="nucleotide sequence ID" value="NZ_CABPSK010000004.1"/>
</dbReference>
<dbReference type="EMBL" id="CABPSK010000004">
    <property type="protein sequence ID" value="VVE41770.1"/>
    <property type="molecule type" value="Genomic_DNA"/>
</dbReference>
<sequence>MVGATAGAGTSCRNTGGRDLTSNFSHITADGKTTVASGGDTTIKDGVIAGECVVVDVVVG</sequence>
<feature type="region of interest" description="Disordered" evidence="1">
    <location>
        <begin position="1"/>
        <end position="25"/>
    </location>
</feature>